<dbReference type="Proteomes" id="UP000664303">
    <property type="component" value="Unassembled WGS sequence"/>
</dbReference>
<dbReference type="AlphaFoldDB" id="A0A939IKQ4"/>
<dbReference type="EMBL" id="JAFKCZ010000001">
    <property type="protein sequence ID" value="MBN7795197.1"/>
    <property type="molecule type" value="Genomic_DNA"/>
</dbReference>
<organism evidence="3 4">
    <name type="scientific">Parahaliea mediterranea</name>
    <dbReference type="NCBI Taxonomy" id="651086"/>
    <lineage>
        <taxon>Bacteria</taxon>
        <taxon>Pseudomonadati</taxon>
        <taxon>Pseudomonadota</taxon>
        <taxon>Gammaproteobacteria</taxon>
        <taxon>Cellvibrionales</taxon>
        <taxon>Halieaceae</taxon>
        <taxon>Parahaliea</taxon>
    </lineage>
</organism>
<dbReference type="CDD" id="cd06445">
    <property type="entry name" value="ATase"/>
    <property type="match status" value="1"/>
</dbReference>
<dbReference type="InterPro" id="IPR014048">
    <property type="entry name" value="MethylDNA_cys_MeTrfase_DNA-bd"/>
</dbReference>
<sequence>MNQRIWQVVALIPPGKVATYGDVARHAGLPGAARRVGYALRQLPAGSRIPWHRVINAQGRISLPAGTGGEYTQRERLEAEGVAFIGGKIPLRSYRWHPGAST</sequence>
<protein>
    <submittedName>
        <fullName evidence="3">MGMT family protein</fullName>
    </submittedName>
</protein>
<evidence type="ECO:0000259" key="2">
    <source>
        <dbReference type="Pfam" id="PF01035"/>
    </source>
</evidence>
<keyword evidence="1" id="KW-0227">DNA damage</keyword>
<dbReference type="PANTHER" id="PTHR42942:SF1">
    <property type="entry name" value="ALKYLTRANSFERASE-LIKE PROTEIN 1"/>
    <property type="match status" value="1"/>
</dbReference>
<keyword evidence="4" id="KW-1185">Reference proteome</keyword>
<dbReference type="InterPro" id="IPR036388">
    <property type="entry name" value="WH-like_DNA-bd_sf"/>
</dbReference>
<dbReference type="InterPro" id="IPR036217">
    <property type="entry name" value="MethylDNA_cys_MeTrfase_DNAb"/>
</dbReference>
<dbReference type="GO" id="GO:0003824">
    <property type="term" value="F:catalytic activity"/>
    <property type="evidence" value="ECO:0007669"/>
    <property type="project" value="InterPro"/>
</dbReference>
<reference evidence="3" key="1">
    <citation type="submission" date="2021-02" db="EMBL/GenBank/DDBJ databases">
        <title>PHA producing bacteria isolated from coastal sediment in Guangdong, Shenzhen.</title>
        <authorList>
            <person name="Zheng W."/>
            <person name="Yu S."/>
            <person name="Huang Y."/>
        </authorList>
    </citation>
    <scope>NUCLEOTIDE SEQUENCE</scope>
    <source>
        <strain evidence="3">TN14-10</strain>
    </source>
</reference>
<comment type="caution">
    <text evidence="3">The sequence shown here is derived from an EMBL/GenBank/DDBJ whole genome shotgun (WGS) entry which is preliminary data.</text>
</comment>
<evidence type="ECO:0000313" key="4">
    <source>
        <dbReference type="Proteomes" id="UP000664303"/>
    </source>
</evidence>
<name>A0A939IKQ4_9GAMM</name>
<accession>A0A939IKQ4</accession>
<gene>
    <name evidence="3" type="ORF">JYP50_01255</name>
</gene>
<evidence type="ECO:0000313" key="3">
    <source>
        <dbReference type="EMBL" id="MBN7795197.1"/>
    </source>
</evidence>
<proteinExistence type="predicted"/>
<evidence type="ECO:0000256" key="1">
    <source>
        <dbReference type="ARBA" id="ARBA00022763"/>
    </source>
</evidence>
<dbReference type="GO" id="GO:0006281">
    <property type="term" value="P:DNA repair"/>
    <property type="evidence" value="ECO:0007669"/>
    <property type="project" value="InterPro"/>
</dbReference>
<dbReference type="PANTHER" id="PTHR42942">
    <property type="entry name" value="6-O-METHYLGUANINE DNA METHYLTRANSFERASE"/>
    <property type="match status" value="1"/>
</dbReference>
<dbReference type="Gene3D" id="1.10.10.10">
    <property type="entry name" value="Winged helix-like DNA-binding domain superfamily/Winged helix DNA-binding domain"/>
    <property type="match status" value="1"/>
</dbReference>
<dbReference type="Pfam" id="PF01035">
    <property type="entry name" value="DNA_binding_1"/>
    <property type="match status" value="1"/>
</dbReference>
<feature type="domain" description="Methylated-DNA-[protein]-cysteine S-methyltransferase DNA binding" evidence="2">
    <location>
        <begin position="2"/>
        <end position="82"/>
    </location>
</feature>
<dbReference type="InterPro" id="IPR052520">
    <property type="entry name" value="ATL_DNA_repair"/>
</dbReference>
<dbReference type="SUPFAM" id="SSF46767">
    <property type="entry name" value="Methylated DNA-protein cysteine methyltransferase, C-terminal domain"/>
    <property type="match status" value="1"/>
</dbReference>
<dbReference type="NCBIfam" id="TIGR00589">
    <property type="entry name" value="ogt"/>
    <property type="match status" value="1"/>
</dbReference>